<evidence type="ECO:0000313" key="1">
    <source>
        <dbReference type="EMBL" id="MBE9221593.1"/>
    </source>
</evidence>
<dbReference type="EMBL" id="JADEWC010000004">
    <property type="protein sequence ID" value="MBE9221593.1"/>
    <property type="molecule type" value="Genomic_DNA"/>
</dbReference>
<evidence type="ECO:0000313" key="2">
    <source>
        <dbReference type="Proteomes" id="UP000654604"/>
    </source>
</evidence>
<organism evidence="1 2">
    <name type="scientific">Cyanobacterium stanieri LEGE 03274</name>
    <dbReference type="NCBI Taxonomy" id="1828756"/>
    <lineage>
        <taxon>Bacteria</taxon>
        <taxon>Bacillati</taxon>
        <taxon>Cyanobacteriota</taxon>
        <taxon>Cyanophyceae</taxon>
        <taxon>Oscillatoriophycideae</taxon>
        <taxon>Chroococcales</taxon>
        <taxon>Geminocystaceae</taxon>
        <taxon>Cyanobacterium</taxon>
    </lineage>
</organism>
<accession>A0ABR9V129</accession>
<dbReference type="Proteomes" id="UP000654604">
    <property type="component" value="Unassembled WGS sequence"/>
</dbReference>
<comment type="caution">
    <text evidence="1">The sequence shown here is derived from an EMBL/GenBank/DDBJ whole genome shotgun (WGS) entry which is preliminary data.</text>
</comment>
<proteinExistence type="predicted"/>
<protein>
    <submittedName>
        <fullName evidence="1">Uncharacterized protein</fullName>
    </submittedName>
</protein>
<sequence>MENDELLVHDCWYVTVIYAHGHYSHNAYISFDGITYGLVSACYFRTPGDPEPYLMYICSHEDTGHWMLHPEVCYDYESFDRASVVSISHWEEAMEKNPLIFDKSFDQEEDGIFPPVIDFFTYQSGVNWKKFWYDTFSQSTESSHTTSCFNNVLIRAGKGEQGMGNGQ</sequence>
<reference evidence="1 2" key="1">
    <citation type="submission" date="2020-10" db="EMBL/GenBank/DDBJ databases">
        <authorList>
            <person name="Castelo-Branco R."/>
            <person name="Eusebio N."/>
            <person name="Adriana R."/>
            <person name="Vieira A."/>
            <person name="Brugerolle De Fraissinette N."/>
            <person name="Rezende De Castro R."/>
            <person name="Schneider M.P."/>
            <person name="Vasconcelos V."/>
            <person name="Leao P.N."/>
        </authorList>
    </citation>
    <scope>NUCLEOTIDE SEQUENCE [LARGE SCALE GENOMIC DNA]</scope>
    <source>
        <strain evidence="1 2">LEGE 03274</strain>
    </source>
</reference>
<keyword evidence="2" id="KW-1185">Reference proteome</keyword>
<dbReference type="RefSeq" id="WP_193799785.1">
    <property type="nucleotide sequence ID" value="NZ_JADEWC010000004.1"/>
</dbReference>
<name>A0ABR9V129_9CHRO</name>
<gene>
    <name evidence="1" type="ORF">IQ215_02680</name>
</gene>